<evidence type="ECO:0000256" key="5">
    <source>
        <dbReference type="ARBA" id="ARBA00022723"/>
    </source>
</evidence>
<dbReference type="CDD" id="cd07717">
    <property type="entry name" value="RNaseZ_ZiPD-like_MBL-fold"/>
    <property type="match status" value="1"/>
</dbReference>
<feature type="compositionally biased region" description="Low complexity" evidence="9">
    <location>
        <begin position="232"/>
        <end position="241"/>
    </location>
</feature>
<keyword evidence="6" id="KW-0255">Endonuclease</keyword>
<feature type="compositionally biased region" description="Gly residues" evidence="9">
    <location>
        <begin position="220"/>
        <end position="231"/>
    </location>
</feature>
<evidence type="ECO:0000313" key="10">
    <source>
        <dbReference type="EMBL" id="WZN67116.1"/>
    </source>
</evidence>
<dbReference type="GO" id="GO:0046872">
    <property type="term" value="F:metal ion binding"/>
    <property type="evidence" value="ECO:0007669"/>
    <property type="project" value="UniProtKB-KW"/>
</dbReference>
<keyword evidence="8" id="KW-0862">Zinc</keyword>
<dbReference type="Gene3D" id="3.60.15.10">
    <property type="entry name" value="Ribonuclease Z/Hydroxyacylglutathione hydrolase-like"/>
    <property type="match status" value="1"/>
</dbReference>
<dbReference type="Proteomes" id="UP001472866">
    <property type="component" value="Chromosome 18"/>
</dbReference>
<feature type="region of interest" description="Disordered" evidence="9">
    <location>
        <begin position="47"/>
        <end position="97"/>
    </location>
</feature>
<feature type="region of interest" description="Disordered" evidence="9">
    <location>
        <begin position="217"/>
        <end position="251"/>
    </location>
</feature>
<keyword evidence="11" id="KW-1185">Reference proteome</keyword>
<dbReference type="GO" id="GO:0005634">
    <property type="term" value="C:nucleus"/>
    <property type="evidence" value="ECO:0007669"/>
    <property type="project" value="TreeGrafter"/>
</dbReference>
<dbReference type="AlphaFoldDB" id="A0AAX4PMK8"/>
<keyword evidence="3" id="KW-0819">tRNA processing</keyword>
<evidence type="ECO:0000256" key="3">
    <source>
        <dbReference type="ARBA" id="ARBA00022694"/>
    </source>
</evidence>
<evidence type="ECO:0000256" key="4">
    <source>
        <dbReference type="ARBA" id="ARBA00022722"/>
    </source>
</evidence>
<gene>
    <name evidence="10" type="ORF">HKI87_18g86880</name>
</gene>
<evidence type="ECO:0000256" key="7">
    <source>
        <dbReference type="ARBA" id="ARBA00022801"/>
    </source>
</evidence>
<reference evidence="10 11" key="1">
    <citation type="submission" date="2024-03" db="EMBL/GenBank/DDBJ databases">
        <title>Complete genome sequence of the green alga Chloropicon roscoffensis RCC1871.</title>
        <authorList>
            <person name="Lemieux C."/>
            <person name="Pombert J.-F."/>
            <person name="Otis C."/>
            <person name="Turmel M."/>
        </authorList>
    </citation>
    <scope>NUCLEOTIDE SEQUENCE [LARGE SCALE GENOMIC DNA]</scope>
    <source>
        <strain evidence="10 11">RCC1871</strain>
    </source>
</reference>
<comment type="subunit">
    <text evidence="2">Homodimer.</text>
</comment>
<sequence>MGVAPRSGANGVGLAAARASWQEPRVWCRQGACARLGIHPRGVPPRASALDNAAQDSFATPSPSSSPSELVGGVRQGHSGRGKHSGGGGNHKVRPQDKMGFEAHMKGIKGYDKEHLYSARNLTGLQLTFLGTSGGAPTLNRNVTSLALEISVHRSVNETWLFDCGEATQTRLMQSNLKITNLTKIFITHLHGDHIFGLPGLLCMISNARNKVIKENAEQGGHGGGRGGGPRPAGRQPSQGGTADPHWAQQPVHIYGPPGIASYVAMSLGLSETGLSVPLVIHEFSDRPKGEEGEGEGTSKKSSISNLSFANTRLKNKITVDTLPADPQSLAIRGKILQTMARDPENAKSYSWRRQNFGKNGSVRGNKPALDRWECMRWHLDLGEANEAVEVVACPLKHRIDCWGYVIREKDQPGKMDMDKVKALGLRKGPILKDLKNGETVQCPNTGKWIKPEDVLGPSKPGRKVVILGDTSDNRWVAQNAKDADVVVHEATFNNEMRARAFASGHSTAGMAGSFAKYVGAGSLILTHFSARFEDMSGPTLEELKGRQGGKQGGKLRDLAAAERDQEYGSIALLKRQAAEKFGKKQVFAAEDLMVFCVEKKDPHDGDEPSLVFPRRLASGL</sequence>
<dbReference type="EMBL" id="CP151518">
    <property type="protein sequence ID" value="WZN67116.1"/>
    <property type="molecule type" value="Genomic_DNA"/>
</dbReference>
<keyword evidence="5" id="KW-0479">Metal-binding</keyword>
<name>A0AAX4PMK8_9CHLO</name>
<comment type="cofactor">
    <cofactor evidence="1">
        <name>Zn(2+)</name>
        <dbReference type="ChEBI" id="CHEBI:29105"/>
    </cofactor>
</comment>
<dbReference type="HAMAP" id="MF_01818">
    <property type="entry name" value="RNase_Z_BN"/>
    <property type="match status" value="1"/>
</dbReference>
<dbReference type="InterPro" id="IPR013471">
    <property type="entry name" value="RNase_Z/BN"/>
</dbReference>
<dbReference type="PANTHER" id="PTHR46018">
    <property type="entry name" value="ZINC PHOSPHODIESTERASE ELAC PROTEIN 1"/>
    <property type="match status" value="1"/>
</dbReference>
<evidence type="ECO:0000256" key="2">
    <source>
        <dbReference type="ARBA" id="ARBA00011738"/>
    </source>
</evidence>
<keyword evidence="4" id="KW-0540">Nuclease</keyword>
<evidence type="ECO:0000256" key="1">
    <source>
        <dbReference type="ARBA" id="ARBA00001947"/>
    </source>
</evidence>
<evidence type="ECO:0000256" key="6">
    <source>
        <dbReference type="ARBA" id="ARBA00022759"/>
    </source>
</evidence>
<organism evidence="10 11">
    <name type="scientific">Chloropicon roscoffensis</name>
    <dbReference type="NCBI Taxonomy" id="1461544"/>
    <lineage>
        <taxon>Eukaryota</taxon>
        <taxon>Viridiplantae</taxon>
        <taxon>Chlorophyta</taxon>
        <taxon>Chloropicophyceae</taxon>
        <taxon>Chloropicales</taxon>
        <taxon>Chloropicaceae</taxon>
        <taxon>Chloropicon</taxon>
    </lineage>
</organism>
<evidence type="ECO:0000313" key="11">
    <source>
        <dbReference type="Proteomes" id="UP001472866"/>
    </source>
</evidence>
<dbReference type="PANTHER" id="PTHR46018:SF2">
    <property type="entry name" value="ZINC PHOSPHODIESTERASE ELAC PROTEIN 1"/>
    <property type="match status" value="1"/>
</dbReference>
<accession>A0AAX4PMK8</accession>
<proteinExistence type="inferred from homology"/>
<evidence type="ECO:0000256" key="8">
    <source>
        <dbReference type="ARBA" id="ARBA00022833"/>
    </source>
</evidence>
<dbReference type="GO" id="GO:0042781">
    <property type="term" value="F:3'-tRNA processing endoribonuclease activity"/>
    <property type="evidence" value="ECO:0007669"/>
    <property type="project" value="TreeGrafter"/>
</dbReference>
<dbReference type="SUPFAM" id="SSF56281">
    <property type="entry name" value="Metallo-hydrolase/oxidoreductase"/>
    <property type="match status" value="1"/>
</dbReference>
<dbReference type="InterPro" id="IPR036866">
    <property type="entry name" value="RibonucZ/Hydroxyglut_hydro"/>
</dbReference>
<evidence type="ECO:0000256" key="9">
    <source>
        <dbReference type="SAM" id="MobiDB-lite"/>
    </source>
</evidence>
<dbReference type="Pfam" id="PF23023">
    <property type="entry name" value="Anti-Pycsar_Apyc1"/>
    <property type="match status" value="1"/>
</dbReference>
<keyword evidence="7" id="KW-0378">Hydrolase</keyword>
<protein>
    <submittedName>
        <fullName evidence="10">Ribonuclease BN</fullName>
    </submittedName>
</protein>